<dbReference type="InterPro" id="IPR012910">
    <property type="entry name" value="Plug_dom"/>
</dbReference>
<dbReference type="GO" id="GO:0015344">
    <property type="term" value="F:siderophore uptake transmembrane transporter activity"/>
    <property type="evidence" value="ECO:0007669"/>
    <property type="project" value="TreeGrafter"/>
</dbReference>
<evidence type="ECO:0000256" key="1">
    <source>
        <dbReference type="ARBA" id="ARBA00022729"/>
    </source>
</evidence>
<dbReference type="PROSITE" id="PS52016">
    <property type="entry name" value="TONB_DEPENDENT_REC_3"/>
    <property type="match status" value="1"/>
</dbReference>
<evidence type="ECO:0000259" key="3">
    <source>
        <dbReference type="Pfam" id="PF07715"/>
    </source>
</evidence>
<keyword evidence="2" id="KW-0998">Cell outer membrane</keyword>
<dbReference type="PANTHER" id="PTHR30069">
    <property type="entry name" value="TONB-DEPENDENT OUTER MEMBRANE RECEPTOR"/>
    <property type="match status" value="1"/>
</dbReference>
<dbReference type="STRING" id="1702214.AL399_04080"/>
<dbReference type="EMBL" id="LIIK01000014">
    <property type="protein sequence ID" value="KQM09052.1"/>
    <property type="molecule type" value="Genomic_DNA"/>
</dbReference>
<keyword evidence="2" id="KW-0812">Transmembrane</keyword>
<accession>A0A0Q4B886</accession>
<dbReference type="PANTHER" id="PTHR30069:SF29">
    <property type="entry name" value="HEMOGLOBIN AND HEMOGLOBIN-HAPTOGLOBIN-BINDING PROTEIN 1-RELATED"/>
    <property type="match status" value="1"/>
</dbReference>
<dbReference type="Proteomes" id="UP000054172">
    <property type="component" value="Unassembled WGS sequence"/>
</dbReference>
<evidence type="ECO:0000313" key="4">
    <source>
        <dbReference type="EMBL" id="KQM09052.1"/>
    </source>
</evidence>
<dbReference type="InterPro" id="IPR023997">
    <property type="entry name" value="TonB-dep_OMP_SusC/RagA_CS"/>
</dbReference>
<dbReference type="Gene3D" id="2.170.130.10">
    <property type="entry name" value="TonB-dependent receptor, plug domain"/>
    <property type="match status" value="1"/>
</dbReference>
<feature type="domain" description="TonB-dependent receptor plug" evidence="3">
    <location>
        <begin position="40"/>
        <end position="147"/>
    </location>
</feature>
<dbReference type="InterPro" id="IPR037066">
    <property type="entry name" value="Plug_dom_sf"/>
</dbReference>
<organism evidence="4 5">
    <name type="scientific">Candidatus [Bacteroides] periocalifornicus</name>
    <dbReference type="NCBI Taxonomy" id="1702214"/>
    <lineage>
        <taxon>Bacteria</taxon>
        <taxon>Pseudomonadati</taxon>
        <taxon>Bacteroidota</taxon>
    </lineage>
</organism>
<dbReference type="Pfam" id="PF07715">
    <property type="entry name" value="Plug"/>
    <property type="match status" value="1"/>
</dbReference>
<comment type="subcellular location">
    <subcellularLocation>
        <location evidence="2">Cell outer membrane</location>
        <topology evidence="2">Multi-pass membrane protein</topology>
    </subcellularLocation>
</comment>
<dbReference type="NCBIfam" id="TIGR04056">
    <property type="entry name" value="OMP_RagA_SusC"/>
    <property type="match status" value="1"/>
</dbReference>
<dbReference type="NCBIfam" id="TIGR04057">
    <property type="entry name" value="SusC_RagA_signa"/>
    <property type="match status" value="1"/>
</dbReference>
<keyword evidence="2" id="KW-0813">Transport</keyword>
<dbReference type="SUPFAM" id="SSF56935">
    <property type="entry name" value="Porins"/>
    <property type="match status" value="1"/>
</dbReference>
<dbReference type="InterPro" id="IPR039426">
    <property type="entry name" value="TonB-dep_rcpt-like"/>
</dbReference>
<dbReference type="GO" id="GO:0009279">
    <property type="term" value="C:cell outer membrane"/>
    <property type="evidence" value="ECO:0007669"/>
    <property type="project" value="UniProtKB-SubCell"/>
</dbReference>
<keyword evidence="1" id="KW-0732">Signal</keyword>
<sequence>METQEITVGDRTEINVVMQPVDKAIDQVVVVGYGTGKKISSTVGKVSSVGAQKLEAKPAANAMDALAGQVPGLSILSDSGEPSALSSITLHGSGSLGASSDPLYVLDGIPVAQSTILAMNPSDFERIDILTDASATSIYGSRAANGVIYITTKQGKVAEKATVVARYSFGLSNLASTRYFRQIQGTAEAFDMFEELGTVSPGQLQQLRDRFGDSTFRWYKYRYRDNAPVHNADISVSGGAGRTNYFVSAGYYSATGLTPMSYYERYNLRANINSKANSWLRLGLNTGLAYDRSRQNPISGGYIEGGLIMTNPPWTRPYKKDGSEYDGSIPNTQLTSNKHYEKNWLSATHRVSLTSTGFVQITPIEGLNIKSQGGLEARLAVTPTRVLPTMVGLNGQGNARENISTVPRFINSNTIEYNFTLAEDHHITPLIGHEFIYSFSKSVYARANELKDSRLMLLGNGNPQRNVVSSGFYELFYNSFFGRVEYDYAGRYFVDASIRDDESSKFGRNNRHALFWSAGAMWRAKEESFLKDLRWLNDLSVKASIGTSGNAAIPARGSQAWTAAYRSLALAGENGIYDGVHGFGITEPGNPNLTWEKQLKFTLGLQFELFDIVKADVSFYHRKTSSMLMEVPKPYTSGYGKILSNVGALTNTGVDLRLDVTAWKDSRGNHVTPYVVLNYNRQRITELFDGRKYWLLSGEGLAYAVGRPVEYFFPRFYRINPDNGKPEWYLADPDNPTKVQTDPNKITDDWDVANKNAQATGKPRVAPFQGGFGFNLSLWGAYMQCDFNFQLDKWMFSNDRFFFENPMRFPGQVTSKKINSDSYWKKPGDVKTYPSKDVATWVNFDDRLLENASFMRLKNLTIGYNFPKKWVEKTRFFSSGKVYTSFRNLFTVTKFEGPDPEPDTNVGRGINPNTKQYSFGIELTF</sequence>
<dbReference type="GO" id="GO:0044718">
    <property type="term" value="P:siderophore transmembrane transport"/>
    <property type="evidence" value="ECO:0007669"/>
    <property type="project" value="TreeGrafter"/>
</dbReference>
<proteinExistence type="inferred from homology"/>
<comment type="similarity">
    <text evidence="2">Belongs to the TonB-dependent receptor family.</text>
</comment>
<keyword evidence="2" id="KW-1134">Transmembrane beta strand</keyword>
<reference evidence="4" key="1">
    <citation type="submission" date="2015-08" db="EMBL/GenBank/DDBJ databases">
        <title>Candidatus Bacteriodes Periocalifornicus.</title>
        <authorList>
            <person name="McLean J.S."/>
            <person name="Kelley S."/>
        </authorList>
    </citation>
    <scope>NUCLEOTIDE SEQUENCE [LARGE SCALE GENOMIC DNA]</scope>
    <source>
        <strain evidence="4">12B</strain>
    </source>
</reference>
<dbReference type="PATRIC" id="fig|1702214.3.peg.1523"/>
<dbReference type="InterPro" id="IPR023996">
    <property type="entry name" value="TonB-dep_OMP_SusC/RagA"/>
</dbReference>
<keyword evidence="2" id="KW-0472">Membrane</keyword>
<protein>
    <recommendedName>
        <fullName evidence="3">TonB-dependent receptor plug domain-containing protein</fullName>
    </recommendedName>
</protein>
<gene>
    <name evidence="4" type="ORF">AL399_04080</name>
</gene>
<dbReference type="AlphaFoldDB" id="A0A0Q4B886"/>
<evidence type="ECO:0000313" key="5">
    <source>
        <dbReference type="Proteomes" id="UP000054172"/>
    </source>
</evidence>
<keyword evidence="5" id="KW-1185">Reference proteome</keyword>
<evidence type="ECO:0000256" key="2">
    <source>
        <dbReference type="PROSITE-ProRule" id="PRU01360"/>
    </source>
</evidence>
<name>A0A0Q4B886_9BACT</name>
<comment type="caution">
    <text evidence="4">The sequence shown here is derived from an EMBL/GenBank/DDBJ whole genome shotgun (WGS) entry which is preliminary data.</text>
</comment>